<accession>A0A1T0A2F1</accession>
<evidence type="ECO:0000313" key="1">
    <source>
        <dbReference type="EMBL" id="STY90183.1"/>
    </source>
</evidence>
<evidence type="ECO:0000313" key="2">
    <source>
        <dbReference type="Proteomes" id="UP000254133"/>
    </source>
</evidence>
<dbReference type="AlphaFoldDB" id="A0A1T0A2F1"/>
<reference evidence="1 2" key="1">
    <citation type="submission" date="2018-06" db="EMBL/GenBank/DDBJ databases">
        <authorList>
            <consortium name="Pathogen Informatics"/>
            <person name="Doyle S."/>
        </authorList>
    </citation>
    <scope>NUCLEOTIDE SEQUENCE [LARGE SCALE GENOMIC DNA]</scope>
    <source>
        <strain evidence="1 2">NCTC9426</strain>
    </source>
</reference>
<protein>
    <submittedName>
        <fullName evidence="1">Uncharacterized protein</fullName>
    </submittedName>
</protein>
<organism evidence="1 2">
    <name type="scientific">Moraxella bovis</name>
    <dbReference type="NCBI Taxonomy" id="476"/>
    <lineage>
        <taxon>Bacteria</taxon>
        <taxon>Pseudomonadati</taxon>
        <taxon>Pseudomonadota</taxon>
        <taxon>Gammaproteobacteria</taxon>
        <taxon>Moraxellales</taxon>
        <taxon>Moraxellaceae</taxon>
        <taxon>Moraxella</taxon>
    </lineage>
</organism>
<dbReference type="RefSeq" id="WP_078274140.1">
    <property type="nucleotide sequence ID" value="NZ_MUXV01000025.1"/>
</dbReference>
<proteinExistence type="predicted"/>
<dbReference type="Proteomes" id="UP000254133">
    <property type="component" value="Unassembled WGS sequence"/>
</dbReference>
<name>A0A1T0A2F1_MORBO</name>
<dbReference type="EMBL" id="UGPZ01000002">
    <property type="protein sequence ID" value="STY90183.1"/>
    <property type="molecule type" value="Genomic_DNA"/>
</dbReference>
<sequence length="140" mass="15692">MKHKIPKAQLIAVAESFAGVSPFADACYRYYFYQDKTARAYLTATLATEFAEYFAGIDAKYHANIIATALTEISYPTPIGKRFAFSERERAITARISRQTWRTHGMNTAVDNIISHITGIAKVVAVKVKEQLGKNFNMGY</sequence>
<gene>
    <name evidence="1" type="ORF">NCTC9426_00189</name>
</gene>